<proteinExistence type="predicted"/>
<feature type="domain" description="HNH endonuclease 5" evidence="1">
    <location>
        <begin position="3"/>
        <end position="52"/>
    </location>
</feature>
<evidence type="ECO:0000259" key="1">
    <source>
        <dbReference type="Pfam" id="PF14279"/>
    </source>
</evidence>
<name>A0ABP7Q7Y5_9SPHI</name>
<accession>A0ABP7Q7Y5</accession>
<dbReference type="RefSeq" id="WP_259087277.1">
    <property type="nucleotide sequence ID" value="NZ_BAAAZC010000019.1"/>
</dbReference>
<evidence type="ECO:0000313" key="2">
    <source>
        <dbReference type="EMBL" id="GAA3976590.1"/>
    </source>
</evidence>
<gene>
    <name evidence="2" type="ORF">GCM10022210_29200</name>
</gene>
<comment type="caution">
    <text evidence="2">The sequence shown here is derived from an EMBL/GenBank/DDBJ whole genome shotgun (WGS) entry which is preliminary data.</text>
</comment>
<dbReference type="EMBL" id="BAAAZC010000019">
    <property type="protein sequence ID" value="GAA3976590.1"/>
    <property type="molecule type" value="Genomic_DNA"/>
</dbReference>
<reference evidence="3" key="1">
    <citation type="journal article" date="2019" name="Int. J. Syst. Evol. Microbiol.">
        <title>The Global Catalogue of Microorganisms (GCM) 10K type strain sequencing project: providing services to taxonomists for standard genome sequencing and annotation.</title>
        <authorList>
            <consortium name="The Broad Institute Genomics Platform"/>
            <consortium name="The Broad Institute Genome Sequencing Center for Infectious Disease"/>
            <person name="Wu L."/>
            <person name="Ma J."/>
        </authorList>
    </citation>
    <scope>NUCLEOTIDE SEQUENCE [LARGE SCALE GENOMIC DNA]</scope>
    <source>
        <strain evidence="3">JCM 16601</strain>
    </source>
</reference>
<sequence length="252" mass="28511">MDCIICNKPVIKNSLEHIVPEGLGNKSYTLDLGAICGVCNNSFSNFEAKALSNGILAMSRPMAGIQTKKGKPAKGTSHGLSFEGNKNYTANQVTVFGLTEDNVLEIKEDGSYVVNVPDFEKNEVPVSKLLLKISIEALYQSQRALYRKTDLQEVRTYLDKKSNVDWPFVTTKLRPSDFKSVPRFQDKLYLKKINCEILYKIINPQIFLINFRYKFLSYLINIASRDMSWIGPYQELDNTLGIQLLKKKHTGA</sequence>
<organism evidence="2 3">
    <name type="scientific">Mucilaginibacter dorajii</name>
    <dbReference type="NCBI Taxonomy" id="692994"/>
    <lineage>
        <taxon>Bacteria</taxon>
        <taxon>Pseudomonadati</taxon>
        <taxon>Bacteroidota</taxon>
        <taxon>Sphingobacteriia</taxon>
        <taxon>Sphingobacteriales</taxon>
        <taxon>Sphingobacteriaceae</taxon>
        <taxon>Mucilaginibacter</taxon>
    </lineage>
</organism>
<keyword evidence="3" id="KW-1185">Reference proteome</keyword>
<dbReference type="Proteomes" id="UP001500742">
    <property type="component" value="Unassembled WGS sequence"/>
</dbReference>
<dbReference type="InterPro" id="IPR029471">
    <property type="entry name" value="HNH_5"/>
</dbReference>
<dbReference type="Pfam" id="PF14279">
    <property type="entry name" value="HNH_5"/>
    <property type="match status" value="1"/>
</dbReference>
<protein>
    <recommendedName>
        <fullName evidence="1">HNH endonuclease 5 domain-containing protein</fullName>
    </recommendedName>
</protein>
<evidence type="ECO:0000313" key="3">
    <source>
        <dbReference type="Proteomes" id="UP001500742"/>
    </source>
</evidence>